<dbReference type="AlphaFoldDB" id="A0A841DM53"/>
<feature type="domain" description="UmuC" evidence="3">
    <location>
        <begin position="34"/>
        <end position="102"/>
    </location>
</feature>
<evidence type="ECO:0000259" key="3">
    <source>
        <dbReference type="PROSITE" id="PS50173"/>
    </source>
</evidence>
<dbReference type="PANTHER" id="PTHR35369">
    <property type="entry name" value="BLR3025 PROTEIN-RELATED"/>
    <property type="match status" value="1"/>
</dbReference>
<feature type="compositionally biased region" description="Pro residues" evidence="2">
    <location>
        <begin position="421"/>
        <end position="430"/>
    </location>
</feature>
<dbReference type="InterPro" id="IPR043502">
    <property type="entry name" value="DNA/RNA_pol_sf"/>
</dbReference>
<comment type="caution">
    <text evidence="4">The sequence shown here is derived from an EMBL/GenBank/DDBJ whole genome shotgun (WGS) entry which is preliminary data.</text>
</comment>
<dbReference type="RefSeq" id="WP_238352407.1">
    <property type="nucleotide sequence ID" value="NZ_BAAAVN010000001.1"/>
</dbReference>
<feature type="compositionally biased region" description="Low complexity" evidence="2">
    <location>
        <begin position="627"/>
        <end position="641"/>
    </location>
</feature>
<feature type="compositionally biased region" description="Polar residues" evidence="2">
    <location>
        <begin position="479"/>
        <end position="489"/>
    </location>
</feature>
<proteinExistence type="predicted"/>
<feature type="compositionally biased region" description="Low complexity" evidence="2">
    <location>
        <begin position="591"/>
        <end position="601"/>
    </location>
</feature>
<keyword evidence="1" id="KW-0227">DNA damage</keyword>
<name>A0A841DM53_9ACTN</name>
<sequence>MTDRRGLTRAMVIWVPDWPVVAAAVAAGRSPDDPIAVLEKGKVLATSAAARAEGVRRGQRARDAQSRCPELVVLKYDPVTDARAFDPVITCLEAITPGVQVIRPGMCALKARGPARFYGGEDAAATKLLDRLETFDVHGSRVGIADGPFAAEQAARASSARTRVHVVPVGGSPGFLAPLSVDLLERPVLTDLLRRLGLRSLGAFARLSGTEVLTRFGPEGAFAHRLARGGDDRPVTGRDIPPELTRVLDFEPAVDRVDQVAFAVRAIADDLIARLTELGLVCTTLRVEVGTESGRIHERDWLHPRWFTAADVVDRVRWQLQGSGTATSELTSPVVRVRLIPDQADPLGTHADGLWGGGPDERIHRALSRVQSMLGHGAVVSPVLGGGRTPTTRQSLIPWGDPPTPPRPPTHPWPGTTTTTHPPPPNPTPNRNPNLSSNRNPNLSSNRNPNSSSGRNLRADPSSSLSSNRDPGLRADPTPNASSSLSSNRDPGLRADPSPNASSSLSSNRDPGLRADPTPNASSSLNSNSNLGSSSGLNSAPSSNPAFAFSSNPSRWPTLAPTTVFPTPIPAEVLSADGTPISITPRGALSATPTTFTLNPTAPNPLPQTPTPHPPQTPTAPTPLNAPPSTSNTPPNAFSTPRTGSPRTVTPLTSGAELASGVRRTGFGGLTVGSRARRGGLGSRMRLVGGSGGEGEVAEGNEIYGIVDWAGPWISVERWWDEAGGSREARFQFQADDTRAWLFILRENTWLAEATYD</sequence>
<protein>
    <submittedName>
        <fullName evidence="4">Nucleotidyltransferase/DNA polymerase involved in DNA repair</fullName>
    </submittedName>
</protein>
<accession>A0A841DM53</accession>
<dbReference type="InterPro" id="IPR050356">
    <property type="entry name" value="SulA_CellDiv_inhibitor"/>
</dbReference>
<evidence type="ECO:0000313" key="5">
    <source>
        <dbReference type="Proteomes" id="UP000558997"/>
    </source>
</evidence>
<dbReference type="EMBL" id="JACHNF010000001">
    <property type="protein sequence ID" value="MBB5978789.1"/>
    <property type="molecule type" value="Genomic_DNA"/>
</dbReference>
<evidence type="ECO:0000256" key="2">
    <source>
        <dbReference type="SAM" id="MobiDB-lite"/>
    </source>
</evidence>
<dbReference type="PROSITE" id="PS50173">
    <property type="entry name" value="UMUC"/>
    <property type="match status" value="1"/>
</dbReference>
<dbReference type="GO" id="GO:0016740">
    <property type="term" value="F:transferase activity"/>
    <property type="evidence" value="ECO:0007669"/>
    <property type="project" value="UniProtKB-KW"/>
</dbReference>
<dbReference type="Gene3D" id="3.40.1170.60">
    <property type="match status" value="1"/>
</dbReference>
<reference evidence="4 5" key="1">
    <citation type="submission" date="2020-08" db="EMBL/GenBank/DDBJ databases">
        <title>Sequencing the genomes of 1000 actinobacteria strains.</title>
        <authorList>
            <person name="Klenk H.-P."/>
        </authorList>
    </citation>
    <scope>NUCLEOTIDE SEQUENCE [LARGE SCALE GENOMIC DNA]</scope>
    <source>
        <strain evidence="4 5">DSM 17294</strain>
    </source>
</reference>
<feature type="region of interest" description="Disordered" evidence="2">
    <location>
        <begin position="379"/>
        <end position="548"/>
    </location>
</feature>
<feature type="compositionally biased region" description="Low complexity" evidence="2">
    <location>
        <begin position="519"/>
        <end position="548"/>
    </location>
</feature>
<feature type="region of interest" description="Disordered" evidence="2">
    <location>
        <begin position="584"/>
        <end position="660"/>
    </location>
</feature>
<dbReference type="Pfam" id="PF00817">
    <property type="entry name" value="IMS"/>
    <property type="match status" value="1"/>
</dbReference>
<dbReference type="PANTHER" id="PTHR35369:SF2">
    <property type="entry name" value="BLR3025 PROTEIN"/>
    <property type="match status" value="1"/>
</dbReference>
<keyword evidence="5" id="KW-1185">Reference proteome</keyword>
<evidence type="ECO:0000256" key="1">
    <source>
        <dbReference type="ARBA" id="ARBA00022763"/>
    </source>
</evidence>
<dbReference type="InterPro" id="IPR001126">
    <property type="entry name" value="UmuC"/>
</dbReference>
<gene>
    <name evidence="4" type="ORF">HDA44_002130</name>
</gene>
<feature type="compositionally biased region" description="Polar residues" evidence="2">
    <location>
        <begin position="642"/>
        <end position="653"/>
    </location>
</feature>
<keyword evidence="4" id="KW-0808">Transferase</keyword>
<feature type="compositionally biased region" description="Pro residues" evidence="2">
    <location>
        <begin position="400"/>
        <end position="412"/>
    </location>
</feature>
<feature type="compositionally biased region" description="Pro residues" evidence="2">
    <location>
        <begin position="602"/>
        <end position="626"/>
    </location>
</feature>
<feature type="compositionally biased region" description="Low complexity" evidence="2">
    <location>
        <begin position="497"/>
        <end position="508"/>
    </location>
</feature>
<organism evidence="4 5">
    <name type="scientific">Kribbella solani</name>
    <dbReference type="NCBI Taxonomy" id="236067"/>
    <lineage>
        <taxon>Bacteria</taxon>
        <taxon>Bacillati</taxon>
        <taxon>Actinomycetota</taxon>
        <taxon>Actinomycetes</taxon>
        <taxon>Propionibacteriales</taxon>
        <taxon>Kribbellaceae</taxon>
        <taxon>Kribbella</taxon>
    </lineage>
</organism>
<dbReference type="SUPFAM" id="SSF56672">
    <property type="entry name" value="DNA/RNA polymerases"/>
    <property type="match status" value="1"/>
</dbReference>
<dbReference type="CDD" id="cd03468">
    <property type="entry name" value="PolY_like"/>
    <property type="match status" value="1"/>
</dbReference>
<dbReference type="Proteomes" id="UP000558997">
    <property type="component" value="Unassembled WGS sequence"/>
</dbReference>
<dbReference type="GO" id="GO:0006281">
    <property type="term" value="P:DNA repair"/>
    <property type="evidence" value="ECO:0007669"/>
    <property type="project" value="InterPro"/>
</dbReference>
<evidence type="ECO:0000313" key="4">
    <source>
        <dbReference type="EMBL" id="MBB5978789.1"/>
    </source>
</evidence>
<feature type="compositionally biased region" description="Low complexity" evidence="2">
    <location>
        <begin position="431"/>
        <end position="456"/>
    </location>
</feature>